<gene>
    <name evidence="3" type="primary">pgl_2</name>
    <name evidence="3" type="ORF">NIES21_29650</name>
</gene>
<feature type="chain" id="PRO_5012554683" evidence="2">
    <location>
        <begin position="27"/>
        <end position="443"/>
    </location>
</feature>
<sequence length="443" mass="46221">MLHKLYKFSGLLVCLLVGGLASPKTARADGAVYAMTNALGKNEIIVYHRASNGKLAFSQRIATGGGGSGIQLDPTDSLGSQGSLLLDSQSGRLFAVNTETRSNNLVDGQNVSDCQQGTISSFQVNRNGRLKLVDRIPSGGLFPNSLTVHRNLLYVLNAGGPGLNPFCGLAPNITGFKVSNSGNIHLFFNATMPINPGTSPGNFLNCDPGNVPFSTEEFRCGLNPPAFPRSPAQIGFTPDHQKLVVTVKGTNTIGVFPLSPNGRPQQPTLTQVGNPFQPTPFGFAFAKMYDSSKSYLVVTEPFGATSTIPAAPASAVSSFQIGDDDALIPITRSLPNGQGTSCWIAIDPTGQYAYIANNATSNVSSYRIGSDGSLTLLASIAAQGNRPNDLAIAYEDGKSFLYILNSGNGTVGAYQISNDGSLTSLGSVDGLPSDAGAQGIAAY</sequence>
<keyword evidence="3" id="KW-0378">Hydrolase</keyword>
<name>A0A1Z4GI09_9CYAN</name>
<evidence type="ECO:0000256" key="1">
    <source>
        <dbReference type="ARBA" id="ARBA00005564"/>
    </source>
</evidence>
<dbReference type="Gene3D" id="2.130.10.10">
    <property type="entry name" value="YVTN repeat-like/Quinoprotein amine dehydrogenase"/>
    <property type="match status" value="2"/>
</dbReference>
<dbReference type="Pfam" id="PF10282">
    <property type="entry name" value="Lactonase"/>
    <property type="match status" value="1"/>
</dbReference>
<dbReference type="OrthoDB" id="573373at2"/>
<accession>A0A1Z4GI09</accession>
<dbReference type="GO" id="GO:0017057">
    <property type="term" value="F:6-phosphogluconolactonase activity"/>
    <property type="evidence" value="ECO:0007669"/>
    <property type="project" value="UniProtKB-EC"/>
</dbReference>
<protein>
    <submittedName>
        <fullName evidence="3">6-phosphogluconolactonase</fullName>
        <ecNumber evidence="3">3.1.1.31</ecNumber>
    </submittedName>
</protein>
<dbReference type="Proteomes" id="UP000218287">
    <property type="component" value="Chromosome"/>
</dbReference>
<evidence type="ECO:0000256" key="2">
    <source>
        <dbReference type="SAM" id="SignalP"/>
    </source>
</evidence>
<dbReference type="EMBL" id="AP018174">
    <property type="protein sequence ID" value="BAY17130.1"/>
    <property type="molecule type" value="Genomic_DNA"/>
</dbReference>
<proteinExistence type="inferred from homology"/>
<dbReference type="EC" id="3.1.1.31" evidence="3"/>
<keyword evidence="2" id="KW-0732">Signal</keyword>
<dbReference type="AlphaFoldDB" id="A0A1Z4GI09"/>
<evidence type="ECO:0000313" key="3">
    <source>
        <dbReference type="EMBL" id="BAY17130.1"/>
    </source>
</evidence>
<keyword evidence="4" id="KW-1185">Reference proteome</keyword>
<evidence type="ECO:0000313" key="4">
    <source>
        <dbReference type="Proteomes" id="UP000218287"/>
    </source>
</evidence>
<dbReference type="SUPFAM" id="SSF75011">
    <property type="entry name" value="3-carboxy-cis,cis-mucoante lactonizing enzyme"/>
    <property type="match status" value="1"/>
</dbReference>
<organism evidence="3 4">
    <name type="scientific">Anabaenopsis circularis NIES-21</name>
    <dbReference type="NCBI Taxonomy" id="1085406"/>
    <lineage>
        <taxon>Bacteria</taxon>
        <taxon>Bacillati</taxon>
        <taxon>Cyanobacteriota</taxon>
        <taxon>Cyanophyceae</taxon>
        <taxon>Nostocales</taxon>
        <taxon>Nodulariaceae</taxon>
        <taxon>Anabaenopsis</taxon>
    </lineage>
</organism>
<dbReference type="PANTHER" id="PTHR30344:SF1">
    <property type="entry name" value="6-PHOSPHOGLUCONOLACTONASE"/>
    <property type="match status" value="1"/>
</dbReference>
<dbReference type="InterPro" id="IPR015943">
    <property type="entry name" value="WD40/YVTN_repeat-like_dom_sf"/>
</dbReference>
<reference evidence="3 4" key="1">
    <citation type="submission" date="2017-06" db="EMBL/GenBank/DDBJ databases">
        <title>Genome sequencing of cyanobaciteial culture collection at National Institute for Environmental Studies (NIES).</title>
        <authorList>
            <person name="Hirose Y."/>
            <person name="Shimura Y."/>
            <person name="Fujisawa T."/>
            <person name="Nakamura Y."/>
            <person name="Kawachi M."/>
        </authorList>
    </citation>
    <scope>NUCLEOTIDE SEQUENCE [LARGE SCALE GENOMIC DNA]</scope>
    <source>
        <strain evidence="3 4">NIES-21</strain>
    </source>
</reference>
<dbReference type="InterPro" id="IPR050282">
    <property type="entry name" value="Cycloisomerase_2"/>
</dbReference>
<comment type="similarity">
    <text evidence="1">Belongs to the cycloisomerase 2 family.</text>
</comment>
<dbReference type="InterPro" id="IPR019405">
    <property type="entry name" value="Lactonase_7-beta_prop"/>
</dbReference>
<dbReference type="PANTHER" id="PTHR30344">
    <property type="entry name" value="6-PHOSPHOGLUCONOLACTONASE-RELATED"/>
    <property type="match status" value="1"/>
</dbReference>
<feature type="signal peptide" evidence="2">
    <location>
        <begin position="1"/>
        <end position="26"/>
    </location>
</feature>